<organism evidence="3 4">
    <name type="scientific">Lutimaribacter saemankumensis</name>
    <dbReference type="NCBI Taxonomy" id="490829"/>
    <lineage>
        <taxon>Bacteria</taxon>
        <taxon>Pseudomonadati</taxon>
        <taxon>Pseudomonadota</taxon>
        <taxon>Alphaproteobacteria</taxon>
        <taxon>Rhodobacterales</taxon>
        <taxon>Roseobacteraceae</taxon>
        <taxon>Lutimaribacter</taxon>
    </lineage>
</organism>
<feature type="transmembrane region" description="Helical" evidence="1">
    <location>
        <begin position="227"/>
        <end position="248"/>
    </location>
</feature>
<dbReference type="RefSeq" id="WP_090025320.1">
    <property type="nucleotide sequence ID" value="NZ_FNEB01000001.1"/>
</dbReference>
<dbReference type="Proteomes" id="UP000199340">
    <property type="component" value="Unassembled WGS sequence"/>
</dbReference>
<evidence type="ECO:0000256" key="1">
    <source>
        <dbReference type="SAM" id="Phobius"/>
    </source>
</evidence>
<dbReference type="STRING" id="490829.SAMN05421850_10174"/>
<keyword evidence="1" id="KW-0812">Transmembrane</keyword>
<sequence length="256" mass="26861">MKTSILTCAFLVSTAVASNAATFTGSAQGAWTSVDGTFGYATSTASDSATVTWGVEWVSTVPETTTAIAEYVNQTAPDSNYMKFSYGSGWSSSAGDIFSLGTLEYENGTSYATSHDFEGASLTIDVGLSDPSFGGLLSFEYAFDVLTTTNNGVSVPDDADTLVAKQAPSAKYFTVGGQRYMLEILGLSTDGGSTFANEFTVYEAWQGGQWHDVDPARADVYARITPAVVPVPASLPLLLGAVGAVGYLSRRKRKAA</sequence>
<keyword evidence="1" id="KW-1133">Transmembrane helix</keyword>
<name>A0A1G8GGE3_9RHOB</name>
<dbReference type="AlphaFoldDB" id="A0A1G8GGE3"/>
<evidence type="ECO:0000313" key="4">
    <source>
        <dbReference type="Proteomes" id="UP000199340"/>
    </source>
</evidence>
<feature type="chain" id="PRO_5011620819" evidence="2">
    <location>
        <begin position="21"/>
        <end position="256"/>
    </location>
</feature>
<evidence type="ECO:0000313" key="3">
    <source>
        <dbReference type="EMBL" id="SDH93452.1"/>
    </source>
</evidence>
<accession>A0A1G8GGE3</accession>
<dbReference type="InterPro" id="IPR013424">
    <property type="entry name" value="Ice-binding_C"/>
</dbReference>
<dbReference type="NCBIfam" id="NF038131">
    <property type="entry name" value="choice_anch_K"/>
    <property type="match status" value="1"/>
</dbReference>
<keyword evidence="1" id="KW-0472">Membrane</keyword>
<protein>
    <submittedName>
        <fullName evidence="3">VPLPA-CTERM protein sorting domain-containing protein</fullName>
    </submittedName>
</protein>
<keyword evidence="2" id="KW-0732">Signal</keyword>
<feature type="signal peptide" evidence="2">
    <location>
        <begin position="1"/>
        <end position="20"/>
    </location>
</feature>
<reference evidence="3 4" key="1">
    <citation type="submission" date="2016-10" db="EMBL/GenBank/DDBJ databases">
        <authorList>
            <person name="de Groot N.N."/>
        </authorList>
    </citation>
    <scope>NUCLEOTIDE SEQUENCE [LARGE SCALE GENOMIC DNA]</scope>
    <source>
        <strain evidence="3 4">DSM 28010</strain>
    </source>
</reference>
<evidence type="ECO:0000256" key="2">
    <source>
        <dbReference type="SAM" id="SignalP"/>
    </source>
</evidence>
<keyword evidence="4" id="KW-1185">Reference proteome</keyword>
<dbReference type="EMBL" id="FNEB01000001">
    <property type="protein sequence ID" value="SDH93452.1"/>
    <property type="molecule type" value="Genomic_DNA"/>
</dbReference>
<dbReference type="NCBIfam" id="TIGR02595">
    <property type="entry name" value="PEP_CTERM"/>
    <property type="match status" value="1"/>
</dbReference>
<dbReference type="InterPro" id="IPR047995">
    <property type="entry name" value="Choice_anch_K"/>
</dbReference>
<proteinExistence type="predicted"/>
<gene>
    <name evidence="3" type="ORF">SAMN05421850_10174</name>
</gene>
<dbReference type="OrthoDB" id="6366112at2"/>